<evidence type="ECO:0000313" key="3">
    <source>
        <dbReference type="Proteomes" id="UP001595710"/>
    </source>
</evidence>
<feature type="transmembrane region" description="Helical" evidence="1">
    <location>
        <begin position="77"/>
        <end position="96"/>
    </location>
</feature>
<sequence>MANQQLFTTVILTLISLIFAGMLLSSPYQVWMVLAAIGLITGLLFKGGQRHVITGFAIGIALTLVREYMSYGEVVRVTAPVYLAGYLFAIATSLFVRTVKLAVMKRFGNSLAPDAT</sequence>
<gene>
    <name evidence="2" type="ORF">ACFOND_05220</name>
</gene>
<protein>
    <submittedName>
        <fullName evidence="2">Uncharacterized protein</fullName>
    </submittedName>
</protein>
<name>A0ABV7WPI7_9GAMM</name>
<dbReference type="Proteomes" id="UP001595710">
    <property type="component" value="Unassembled WGS sequence"/>
</dbReference>
<dbReference type="EMBL" id="JBHRYN010000007">
    <property type="protein sequence ID" value="MFC3701037.1"/>
    <property type="molecule type" value="Genomic_DNA"/>
</dbReference>
<organism evidence="2 3">
    <name type="scientific">Reinekea marina</name>
    <dbReference type="NCBI Taxonomy" id="1310421"/>
    <lineage>
        <taxon>Bacteria</taxon>
        <taxon>Pseudomonadati</taxon>
        <taxon>Pseudomonadota</taxon>
        <taxon>Gammaproteobacteria</taxon>
        <taxon>Oceanospirillales</taxon>
        <taxon>Saccharospirillaceae</taxon>
        <taxon>Reinekea</taxon>
    </lineage>
</organism>
<keyword evidence="1" id="KW-0472">Membrane</keyword>
<comment type="caution">
    <text evidence="2">The sequence shown here is derived from an EMBL/GenBank/DDBJ whole genome shotgun (WGS) entry which is preliminary data.</text>
</comment>
<keyword evidence="1" id="KW-0812">Transmembrane</keyword>
<proteinExistence type="predicted"/>
<evidence type="ECO:0000313" key="2">
    <source>
        <dbReference type="EMBL" id="MFC3701037.1"/>
    </source>
</evidence>
<feature type="transmembrane region" description="Helical" evidence="1">
    <location>
        <begin position="7"/>
        <end position="24"/>
    </location>
</feature>
<dbReference type="RefSeq" id="WP_290280255.1">
    <property type="nucleotide sequence ID" value="NZ_JAUFQI010000001.1"/>
</dbReference>
<accession>A0ABV7WPI7</accession>
<evidence type="ECO:0000256" key="1">
    <source>
        <dbReference type="SAM" id="Phobius"/>
    </source>
</evidence>
<keyword evidence="3" id="KW-1185">Reference proteome</keyword>
<reference evidence="3" key="1">
    <citation type="journal article" date="2019" name="Int. J. Syst. Evol. Microbiol.">
        <title>The Global Catalogue of Microorganisms (GCM) 10K type strain sequencing project: providing services to taxonomists for standard genome sequencing and annotation.</title>
        <authorList>
            <consortium name="The Broad Institute Genomics Platform"/>
            <consortium name="The Broad Institute Genome Sequencing Center for Infectious Disease"/>
            <person name="Wu L."/>
            <person name="Ma J."/>
        </authorList>
    </citation>
    <scope>NUCLEOTIDE SEQUENCE [LARGE SCALE GENOMIC DNA]</scope>
    <source>
        <strain evidence="3">CECT 8288</strain>
    </source>
</reference>
<feature type="transmembrane region" description="Helical" evidence="1">
    <location>
        <begin position="52"/>
        <end position="71"/>
    </location>
</feature>
<feature type="transmembrane region" description="Helical" evidence="1">
    <location>
        <begin position="30"/>
        <end position="45"/>
    </location>
</feature>
<keyword evidence="1" id="KW-1133">Transmembrane helix</keyword>